<dbReference type="EMBL" id="KN774453">
    <property type="protein sequence ID" value="KIH44996.1"/>
    <property type="molecule type" value="Genomic_DNA"/>
</dbReference>
<protein>
    <submittedName>
        <fullName evidence="1">Uncharacterized protein</fullName>
    </submittedName>
</protein>
<organism evidence="1 2">
    <name type="scientific">Ancylostoma duodenale</name>
    <dbReference type="NCBI Taxonomy" id="51022"/>
    <lineage>
        <taxon>Eukaryota</taxon>
        <taxon>Metazoa</taxon>
        <taxon>Ecdysozoa</taxon>
        <taxon>Nematoda</taxon>
        <taxon>Chromadorea</taxon>
        <taxon>Rhabditida</taxon>
        <taxon>Rhabditina</taxon>
        <taxon>Rhabditomorpha</taxon>
        <taxon>Strongyloidea</taxon>
        <taxon>Ancylostomatidae</taxon>
        <taxon>Ancylostomatinae</taxon>
        <taxon>Ancylostoma</taxon>
    </lineage>
</organism>
<dbReference type="Proteomes" id="UP000054047">
    <property type="component" value="Unassembled WGS sequence"/>
</dbReference>
<sequence>PSESGQASFENASFALMGRRGPRAYRALRAPCTTSRRDAWMSDDSITAVDRLVRSAVRQGTLPGAMKVVFLDVSVKYRTFSKTVMIRCIHGAFFRRIVHCSPPLFDRILVARQ</sequence>
<name>A0A0C2FJE9_9BILA</name>
<accession>A0A0C2FJE9</accession>
<keyword evidence="2" id="KW-1185">Reference proteome</keyword>
<feature type="non-terminal residue" evidence="1">
    <location>
        <position position="1"/>
    </location>
</feature>
<evidence type="ECO:0000313" key="2">
    <source>
        <dbReference type="Proteomes" id="UP000054047"/>
    </source>
</evidence>
<proteinExistence type="predicted"/>
<gene>
    <name evidence="1" type="ORF">ANCDUO_24969</name>
</gene>
<evidence type="ECO:0000313" key="1">
    <source>
        <dbReference type="EMBL" id="KIH44996.1"/>
    </source>
</evidence>
<dbReference type="AlphaFoldDB" id="A0A0C2FJE9"/>
<reference evidence="1 2" key="1">
    <citation type="submission" date="2013-12" db="EMBL/GenBank/DDBJ databases">
        <title>Draft genome of the parsitic nematode Ancylostoma duodenale.</title>
        <authorList>
            <person name="Mitreva M."/>
        </authorList>
    </citation>
    <scope>NUCLEOTIDE SEQUENCE [LARGE SCALE GENOMIC DNA]</scope>
    <source>
        <strain evidence="1 2">Zhejiang</strain>
    </source>
</reference>